<evidence type="ECO:0000313" key="1">
    <source>
        <dbReference type="EMBL" id="KAK4495219.1"/>
    </source>
</evidence>
<name>A0ABR0E1C1_ZASCE</name>
<dbReference type="Proteomes" id="UP001305779">
    <property type="component" value="Unassembled WGS sequence"/>
</dbReference>
<dbReference type="EMBL" id="JAXOVC010000012">
    <property type="protein sequence ID" value="KAK4495219.1"/>
    <property type="molecule type" value="Genomic_DNA"/>
</dbReference>
<reference evidence="1 2" key="1">
    <citation type="journal article" date="2023" name="G3 (Bethesda)">
        <title>A chromosome-level genome assembly of Zasmidium syzygii isolated from banana leaves.</title>
        <authorList>
            <person name="van Westerhoven A.C."/>
            <person name="Mehrabi R."/>
            <person name="Talebi R."/>
            <person name="Steentjes M.B.F."/>
            <person name="Corcolon B."/>
            <person name="Chong P.A."/>
            <person name="Kema G.H.J."/>
            <person name="Seidl M.F."/>
        </authorList>
    </citation>
    <scope>NUCLEOTIDE SEQUENCE [LARGE SCALE GENOMIC DNA]</scope>
    <source>
        <strain evidence="1 2">P124</strain>
    </source>
</reference>
<gene>
    <name evidence="1" type="ORF">PRZ48_013548</name>
</gene>
<comment type="caution">
    <text evidence="1">The sequence shown here is derived from an EMBL/GenBank/DDBJ whole genome shotgun (WGS) entry which is preliminary data.</text>
</comment>
<proteinExistence type="predicted"/>
<accession>A0ABR0E1C1</accession>
<keyword evidence="2" id="KW-1185">Reference proteome</keyword>
<evidence type="ECO:0000313" key="2">
    <source>
        <dbReference type="Proteomes" id="UP001305779"/>
    </source>
</evidence>
<protein>
    <submittedName>
        <fullName evidence="1">Uncharacterized protein</fullName>
    </submittedName>
</protein>
<sequence>MASEQEGATKKPFFGPLMTPAIFSTKWLSKFRDIIYIVEDNLCSTTDTPHRAVEIVGEAWRGAMIGLRCCGASSGIVAASAECSSYRGRTGTDAVVPYA</sequence>
<organism evidence="1 2">
    <name type="scientific">Zasmidium cellare</name>
    <name type="common">Wine cellar mold</name>
    <name type="synonym">Racodium cellare</name>
    <dbReference type="NCBI Taxonomy" id="395010"/>
    <lineage>
        <taxon>Eukaryota</taxon>
        <taxon>Fungi</taxon>
        <taxon>Dikarya</taxon>
        <taxon>Ascomycota</taxon>
        <taxon>Pezizomycotina</taxon>
        <taxon>Dothideomycetes</taxon>
        <taxon>Dothideomycetidae</taxon>
        <taxon>Mycosphaerellales</taxon>
        <taxon>Mycosphaerellaceae</taxon>
        <taxon>Zasmidium</taxon>
    </lineage>
</organism>